<name>A0A392NJB8_9FABA</name>
<evidence type="ECO:0000313" key="2">
    <source>
        <dbReference type="Proteomes" id="UP000265520"/>
    </source>
</evidence>
<feature type="non-terminal residue" evidence="1">
    <location>
        <position position="40"/>
    </location>
</feature>
<comment type="caution">
    <text evidence="1">The sequence shown here is derived from an EMBL/GenBank/DDBJ whole genome shotgun (WGS) entry which is preliminary data.</text>
</comment>
<reference evidence="1 2" key="1">
    <citation type="journal article" date="2018" name="Front. Plant Sci.">
        <title>Red Clover (Trifolium pratense) and Zigzag Clover (T. medium) - A Picture of Genomic Similarities and Differences.</title>
        <authorList>
            <person name="Dluhosova J."/>
            <person name="Istvanek J."/>
            <person name="Nedelnik J."/>
            <person name="Repkova J."/>
        </authorList>
    </citation>
    <scope>NUCLEOTIDE SEQUENCE [LARGE SCALE GENOMIC DNA]</scope>
    <source>
        <strain evidence="2">cv. 10/8</strain>
        <tissue evidence="1">Leaf</tissue>
    </source>
</reference>
<accession>A0A392NJB8</accession>
<protein>
    <submittedName>
        <fullName evidence="1">Uncharacterized protein</fullName>
    </submittedName>
</protein>
<keyword evidence="2" id="KW-1185">Reference proteome</keyword>
<evidence type="ECO:0000313" key="1">
    <source>
        <dbReference type="EMBL" id="MCH99996.1"/>
    </source>
</evidence>
<proteinExistence type="predicted"/>
<sequence>MKKRSSHGVLSGQWKQGIHTLLISAILLSELALARSFSQH</sequence>
<dbReference type="AlphaFoldDB" id="A0A392NJB8"/>
<dbReference type="Proteomes" id="UP000265520">
    <property type="component" value="Unassembled WGS sequence"/>
</dbReference>
<gene>
    <name evidence="1" type="ORF">A2U01_0021011</name>
</gene>
<organism evidence="1 2">
    <name type="scientific">Trifolium medium</name>
    <dbReference type="NCBI Taxonomy" id="97028"/>
    <lineage>
        <taxon>Eukaryota</taxon>
        <taxon>Viridiplantae</taxon>
        <taxon>Streptophyta</taxon>
        <taxon>Embryophyta</taxon>
        <taxon>Tracheophyta</taxon>
        <taxon>Spermatophyta</taxon>
        <taxon>Magnoliopsida</taxon>
        <taxon>eudicotyledons</taxon>
        <taxon>Gunneridae</taxon>
        <taxon>Pentapetalae</taxon>
        <taxon>rosids</taxon>
        <taxon>fabids</taxon>
        <taxon>Fabales</taxon>
        <taxon>Fabaceae</taxon>
        <taxon>Papilionoideae</taxon>
        <taxon>50 kb inversion clade</taxon>
        <taxon>NPAAA clade</taxon>
        <taxon>Hologalegina</taxon>
        <taxon>IRL clade</taxon>
        <taxon>Trifolieae</taxon>
        <taxon>Trifolium</taxon>
    </lineage>
</organism>
<dbReference type="EMBL" id="LXQA010041933">
    <property type="protein sequence ID" value="MCH99996.1"/>
    <property type="molecule type" value="Genomic_DNA"/>
</dbReference>